<accession>A0A2S7L207</accession>
<organism evidence="1 2">
    <name type="scientific">Polaribacter filamentus</name>
    <dbReference type="NCBI Taxonomy" id="53483"/>
    <lineage>
        <taxon>Bacteria</taxon>
        <taxon>Pseudomonadati</taxon>
        <taxon>Bacteroidota</taxon>
        <taxon>Flavobacteriia</taxon>
        <taxon>Flavobacteriales</taxon>
        <taxon>Flavobacteriaceae</taxon>
    </lineage>
</organism>
<keyword evidence="2" id="KW-1185">Reference proteome</keyword>
<comment type="caution">
    <text evidence="1">The sequence shown here is derived from an EMBL/GenBank/DDBJ whole genome shotgun (WGS) entry which is preliminary data.</text>
</comment>
<dbReference type="Pfam" id="PF14253">
    <property type="entry name" value="AbiH"/>
    <property type="match status" value="1"/>
</dbReference>
<reference evidence="1 2" key="1">
    <citation type="submission" date="2016-11" db="EMBL/GenBank/DDBJ databases">
        <title>Trade-off between light-utilization and light-protection in marine flavobacteria.</title>
        <authorList>
            <person name="Kumagai Y."/>
        </authorList>
    </citation>
    <scope>NUCLEOTIDE SEQUENCE [LARGE SCALE GENOMIC DNA]</scope>
    <source>
        <strain evidence="1 2">ATCC 700397</strain>
    </source>
</reference>
<evidence type="ECO:0000313" key="2">
    <source>
        <dbReference type="Proteomes" id="UP000239522"/>
    </source>
</evidence>
<sequence>MKNVEKVYNKLILIGNGFDLALDLKTSYNDFLFWLLKSEVLKALESFPQKVTNEKHTKYNDFLRQYDLISFYGFASNPLFDVLVKKAYSTIPTSIKECETLASLNEFLKQFNIEVVPKNKQSLFQKILELSKVNWIDIEATYFDLVKESLSLKKNLHSIDILNDDLEQISERLKEYLREIEIDLKISDADAYVSQFYDVIVKEDIIEKQQSDINPEHIYFLNFNYTESLNVILEQSGLEHSDITINQIHSSAISDEPIIFGFGDEMDEVYKKIEELNDNKYFKFIKSFQYFKSNKYRELLRFLNSHNYQVCIYGHSCGLSDRVMLNEIFEHKNCKSIKIYYYNQEDFNTKTMNISRHFNSNKLMREKIVNFNPKDIIPQI</sequence>
<dbReference type="Proteomes" id="UP000239522">
    <property type="component" value="Unassembled WGS sequence"/>
</dbReference>
<dbReference type="InterPro" id="IPR025935">
    <property type="entry name" value="AbiH"/>
</dbReference>
<gene>
    <name evidence="1" type="ORF">BST83_01010</name>
</gene>
<proteinExistence type="predicted"/>
<dbReference type="EMBL" id="MQUA01000004">
    <property type="protein sequence ID" value="PQB08962.1"/>
    <property type="molecule type" value="Genomic_DNA"/>
</dbReference>
<evidence type="ECO:0008006" key="3">
    <source>
        <dbReference type="Google" id="ProtNLM"/>
    </source>
</evidence>
<name>A0A2S7L207_9FLAO</name>
<dbReference type="AlphaFoldDB" id="A0A2S7L207"/>
<dbReference type="RefSeq" id="WP_104808180.1">
    <property type="nucleotide sequence ID" value="NZ_MQUA01000004.1"/>
</dbReference>
<evidence type="ECO:0000313" key="1">
    <source>
        <dbReference type="EMBL" id="PQB08962.1"/>
    </source>
</evidence>
<dbReference type="OrthoDB" id="5903604at2"/>
<protein>
    <recommendedName>
        <fullName evidence="3">Bacteriophage abortive infection AbiH</fullName>
    </recommendedName>
</protein>